<dbReference type="AlphaFoldDB" id="A0A448WZN8"/>
<keyword evidence="3" id="KW-1185">Reference proteome</keyword>
<dbReference type="Proteomes" id="UP000784294">
    <property type="component" value="Unassembled WGS sequence"/>
</dbReference>
<organism evidence="2 3">
    <name type="scientific">Protopolystoma xenopodis</name>
    <dbReference type="NCBI Taxonomy" id="117903"/>
    <lineage>
        <taxon>Eukaryota</taxon>
        <taxon>Metazoa</taxon>
        <taxon>Spiralia</taxon>
        <taxon>Lophotrochozoa</taxon>
        <taxon>Platyhelminthes</taxon>
        <taxon>Monogenea</taxon>
        <taxon>Polyopisthocotylea</taxon>
        <taxon>Polystomatidea</taxon>
        <taxon>Polystomatidae</taxon>
        <taxon>Protopolystoma</taxon>
    </lineage>
</organism>
<name>A0A448WZN8_9PLAT</name>
<feature type="compositionally biased region" description="Low complexity" evidence="1">
    <location>
        <begin position="91"/>
        <end position="103"/>
    </location>
</feature>
<comment type="caution">
    <text evidence="2">The sequence shown here is derived from an EMBL/GenBank/DDBJ whole genome shotgun (WGS) entry which is preliminary data.</text>
</comment>
<evidence type="ECO:0000313" key="3">
    <source>
        <dbReference type="Proteomes" id="UP000784294"/>
    </source>
</evidence>
<reference evidence="2" key="1">
    <citation type="submission" date="2018-11" db="EMBL/GenBank/DDBJ databases">
        <authorList>
            <consortium name="Pathogen Informatics"/>
        </authorList>
    </citation>
    <scope>NUCLEOTIDE SEQUENCE</scope>
</reference>
<feature type="region of interest" description="Disordered" evidence="1">
    <location>
        <begin position="88"/>
        <end position="113"/>
    </location>
</feature>
<evidence type="ECO:0000313" key="2">
    <source>
        <dbReference type="EMBL" id="VEL24281.1"/>
    </source>
</evidence>
<sequence>MSVFLLIQEALAGVKKPLPPESVIMAPGPDLASATISPLATSTVLQPPISAAQPLSKPMPLSTSATFGGVTSTLATSEQPITTTDKLQPLPIMTTTPPTIHVTPTPPVERPPRVISKGAERLAVHVDRMLSDMDVLIDQLTREKSGLLKEIEVR</sequence>
<dbReference type="EMBL" id="CAAALY010066885">
    <property type="protein sequence ID" value="VEL24281.1"/>
    <property type="molecule type" value="Genomic_DNA"/>
</dbReference>
<evidence type="ECO:0000256" key="1">
    <source>
        <dbReference type="SAM" id="MobiDB-lite"/>
    </source>
</evidence>
<accession>A0A448WZN8</accession>
<gene>
    <name evidence="2" type="ORF">PXEA_LOCUS17721</name>
</gene>
<protein>
    <submittedName>
        <fullName evidence="2">Uncharacterized protein</fullName>
    </submittedName>
</protein>
<proteinExistence type="predicted"/>